<reference evidence="10 11" key="1">
    <citation type="journal article" date="2016" name="Nat. Commun.">
        <title>Thousands of microbial genomes shed light on interconnected biogeochemical processes in an aquifer system.</title>
        <authorList>
            <person name="Anantharaman K."/>
            <person name="Brown C.T."/>
            <person name="Hug L.A."/>
            <person name="Sharon I."/>
            <person name="Castelle C.J."/>
            <person name="Probst A.J."/>
            <person name="Thomas B.C."/>
            <person name="Singh A."/>
            <person name="Wilkins M.J."/>
            <person name="Karaoz U."/>
            <person name="Brodie E.L."/>
            <person name="Williams K.H."/>
            <person name="Hubbard S.S."/>
            <person name="Banfield J.F."/>
        </authorList>
    </citation>
    <scope>NUCLEOTIDE SEQUENCE [LARGE SCALE GENOMIC DNA]</scope>
</reference>
<dbReference type="PROSITE" id="PS00464">
    <property type="entry name" value="RIBOSOMAL_L22"/>
    <property type="match status" value="1"/>
</dbReference>
<dbReference type="SUPFAM" id="SSF54843">
    <property type="entry name" value="Ribosomal protein L22"/>
    <property type="match status" value="1"/>
</dbReference>
<sequence>MAPRKVRAIADIMRGLSANEAEAQLLLMPRRAAKPLLKLLRSATAGAKQRNIANAEDLVIEKITVDGASMLKRSLPRARGSASPIQRKMSHVTLILGAPKAEAKRRFTIVVKKKSKLPPEETKVKKKKQSVKEEDTKGRERKAGFFRRMFARKSI</sequence>
<proteinExistence type="inferred from homology"/>
<dbReference type="GO" id="GO:0022625">
    <property type="term" value="C:cytosolic large ribosomal subunit"/>
    <property type="evidence" value="ECO:0007669"/>
    <property type="project" value="TreeGrafter"/>
</dbReference>
<name>A0A1G2CL06_9BACT</name>
<dbReference type="Pfam" id="PF00237">
    <property type="entry name" value="Ribosomal_L22"/>
    <property type="match status" value="1"/>
</dbReference>
<evidence type="ECO:0000256" key="4">
    <source>
        <dbReference type="ARBA" id="ARBA00022980"/>
    </source>
</evidence>
<evidence type="ECO:0000256" key="2">
    <source>
        <dbReference type="ARBA" id="ARBA00022730"/>
    </source>
</evidence>
<keyword evidence="2 7" id="KW-0699">rRNA-binding</keyword>
<comment type="function">
    <text evidence="8">This protein binds specifically to 23S rRNA; its binding is stimulated by other ribosomal proteins, e.g., L4, L17, and L20. It is important during the early stages of 50S assembly. It makes multiple contacts with different domains of the 23S rRNA in the assembled 50S subunit and ribosome.</text>
</comment>
<dbReference type="InterPro" id="IPR005727">
    <property type="entry name" value="Ribosomal_uL22_bac/chlpt-type"/>
</dbReference>
<comment type="caution">
    <text evidence="10">The sequence shown here is derived from an EMBL/GenBank/DDBJ whole genome shotgun (WGS) entry which is preliminary data.</text>
</comment>
<dbReference type="InterPro" id="IPR018260">
    <property type="entry name" value="Ribosomal_uL22_CS"/>
</dbReference>
<dbReference type="PANTHER" id="PTHR13501:SF8">
    <property type="entry name" value="LARGE RIBOSOMAL SUBUNIT PROTEIN UL22M"/>
    <property type="match status" value="1"/>
</dbReference>
<dbReference type="Proteomes" id="UP000178348">
    <property type="component" value="Unassembled WGS sequence"/>
</dbReference>
<evidence type="ECO:0000256" key="5">
    <source>
        <dbReference type="ARBA" id="ARBA00023274"/>
    </source>
</evidence>
<dbReference type="AlphaFoldDB" id="A0A1G2CL06"/>
<comment type="similarity">
    <text evidence="1 6">Belongs to the universal ribosomal protein uL22 family.</text>
</comment>
<evidence type="ECO:0000313" key="11">
    <source>
        <dbReference type="Proteomes" id="UP000178348"/>
    </source>
</evidence>
<dbReference type="PANTHER" id="PTHR13501">
    <property type="entry name" value="CHLOROPLAST 50S RIBOSOMAL PROTEIN L22-RELATED"/>
    <property type="match status" value="1"/>
</dbReference>
<dbReference type="GO" id="GO:0003735">
    <property type="term" value="F:structural constituent of ribosome"/>
    <property type="evidence" value="ECO:0007669"/>
    <property type="project" value="InterPro"/>
</dbReference>
<keyword evidence="4 6" id="KW-0689">Ribosomal protein</keyword>
<gene>
    <name evidence="10" type="ORF">A2946_02595</name>
</gene>
<evidence type="ECO:0000313" key="10">
    <source>
        <dbReference type="EMBL" id="OGZ01902.1"/>
    </source>
</evidence>
<feature type="region of interest" description="Disordered" evidence="9">
    <location>
        <begin position="115"/>
        <end position="143"/>
    </location>
</feature>
<evidence type="ECO:0000256" key="7">
    <source>
        <dbReference type="RuleBase" id="RU004006"/>
    </source>
</evidence>
<dbReference type="InterPro" id="IPR036394">
    <property type="entry name" value="Ribosomal_uL22_sf"/>
</dbReference>
<dbReference type="GO" id="GO:0006412">
    <property type="term" value="P:translation"/>
    <property type="evidence" value="ECO:0007669"/>
    <property type="project" value="InterPro"/>
</dbReference>
<evidence type="ECO:0000256" key="6">
    <source>
        <dbReference type="RuleBase" id="RU004005"/>
    </source>
</evidence>
<evidence type="ECO:0000256" key="3">
    <source>
        <dbReference type="ARBA" id="ARBA00022884"/>
    </source>
</evidence>
<dbReference type="CDD" id="cd00336">
    <property type="entry name" value="Ribosomal_L22"/>
    <property type="match status" value="1"/>
</dbReference>
<comment type="subunit">
    <text evidence="7">Part of the 50S ribosomal subunit.</text>
</comment>
<keyword evidence="5 6" id="KW-0687">Ribonucleoprotein</keyword>
<feature type="compositionally biased region" description="Basic and acidic residues" evidence="9">
    <location>
        <begin position="130"/>
        <end position="143"/>
    </location>
</feature>
<dbReference type="GO" id="GO:0019843">
    <property type="term" value="F:rRNA binding"/>
    <property type="evidence" value="ECO:0007669"/>
    <property type="project" value="UniProtKB-KW"/>
</dbReference>
<dbReference type="InterPro" id="IPR047867">
    <property type="entry name" value="Ribosomal_uL22_bac/org-type"/>
</dbReference>
<evidence type="ECO:0000256" key="8">
    <source>
        <dbReference type="RuleBase" id="RU004008"/>
    </source>
</evidence>
<dbReference type="Gene3D" id="3.90.470.10">
    <property type="entry name" value="Ribosomal protein L22/L17"/>
    <property type="match status" value="1"/>
</dbReference>
<dbReference type="InterPro" id="IPR001063">
    <property type="entry name" value="Ribosomal_uL22"/>
</dbReference>
<organism evidence="10 11">
    <name type="scientific">Candidatus Liptonbacteria bacterium RIFCSPLOWO2_01_FULL_53_13</name>
    <dbReference type="NCBI Taxonomy" id="1798651"/>
    <lineage>
        <taxon>Bacteria</taxon>
        <taxon>Candidatus Liptoniibacteriota</taxon>
    </lineage>
</organism>
<dbReference type="NCBIfam" id="TIGR01044">
    <property type="entry name" value="rplV_bact"/>
    <property type="match status" value="1"/>
</dbReference>
<protein>
    <recommendedName>
        <fullName evidence="8">50S ribosomal protein L22</fullName>
    </recommendedName>
</protein>
<dbReference type="EMBL" id="MHLB01000028">
    <property type="protein sequence ID" value="OGZ01902.1"/>
    <property type="molecule type" value="Genomic_DNA"/>
</dbReference>
<accession>A0A1G2CL06</accession>
<evidence type="ECO:0000256" key="1">
    <source>
        <dbReference type="ARBA" id="ARBA00009451"/>
    </source>
</evidence>
<keyword evidence="3 7" id="KW-0694">RNA-binding</keyword>
<evidence type="ECO:0000256" key="9">
    <source>
        <dbReference type="SAM" id="MobiDB-lite"/>
    </source>
</evidence>